<evidence type="ECO:0000256" key="2">
    <source>
        <dbReference type="ARBA" id="ARBA00022475"/>
    </source>
</evidence>
<dbReference type="GO" id="GO:0005886">
    <property type="term" value="C:plasma membrane"/>
    <property type="evidence" value="ECO:0007669"/>
    <property type="project" value="UniProtKB-SubCell"/>
</dbReference>
<accession>A0A1Q9AXZ2</accession>
<evidence type="ECO:0000256" key="5">
    <source>
        <dbReference type="ARBA" id="ARBA00023136"/>
    </source>
</evidence>
<feature type="transmembrane region" description="Helical" evidence="6">
    <location>
        <begin position="89"/>
        <end position="112"/>
    </location>
</feature>
<name>A0A1Q9AXZ2_9HYPH</name>
<feature type="transmembrane region" description="Helical" evidence="6">
    <location>
        <begin position="20"/>
        <end position="40"/>
    </location>
</feature>
<keyword evidence="4 6" id="KW-1133">Transmembrane helix</keyword>
<feature type="transmembrane region" description="Helical" evidence="6">
    <location>
        <begin position="52"/>
        <end position="77"/>
    </location>
</feature>
<feature type="transmembrane region" description="Helical" evidence="6">
    <location>
        <begin position="328"/>
        <end position="349"/>
    </location>
</feature>
<feature type="transmembrane region" description="Helical" evidence="6">
    <location>
        <begin position="124"/>
        <end position="143"/>
    </location>
</feature>
<comment type="caution">
    <text evidence="7">The sequence shown here is derived from an EMBL/GenBank/DDBJ whole genome shotgun (WGS) entry which is preliminary data.</text>
</comment>
<dbReference type="PANTHER" id="PTHR30250:SF11">
    <property type="entry name" value="O-ANTIGEN TRANSPORTER-RELATED"/>
    <property type="match status" value="1"/>
</dbReference>
<feature type="transmembrane region" description="Helical" evidence="6">
    <location>
        <begin position="255"/>
        <end position="276"/>
    </location>
</feature>
<protein>
    <recommendedName>
        <fullName evidence="9">Polysaccharide biosynthesis protein</fullName>
    </recommendedName>
</protein>
<dbReference type="Pfam" id="PF01943">
    <property type="entry name" value="Polysacc_synt"/>
    <property type="match status" value="1"/>
</dbReference>
<keyword evidence="8" id="KW-1185">Reference proteome</keyword>
<proteinExistence type="predicted"/>
<organism evidence="7 8">
    <name type="scientific">Xaviernesmea oryzae</name>
    <dbReference type="NCBI Taxonomy" id="464029"/>
    <lineage>
        <taxon>Bacteria</taxon>
        <taxon>Pseudomonadati</taxon>
        <taxon>Pseudomonadota</taxon>
        <taxon>Alphaproteobacteria</taxon>
        <taxon>Hyphomicrobiales</taxon>
        <taxon>Rhizobiaceae</taxon>
        <taxon>Rhizobium/Agrobacterium group</taxon>
        <taxon>Xaviernesmea</taxon>
    </lineage>
</organism>
<feature type="transmembrane region" description="Helical" evidence="6">
    <location>
        <begin position="370"/>
        <end position="387"/>
    </location>
</feature>
<evidence type="ECO:0000313" key="7">
    <source>
        <dbReference type="EMBL" id="OLP60307.1"/>
    </source>
</evidence>
<gene>
    <name evidence="7" type="ORF">BJF93_15220</name>
</gene>
<dbReference type="PANTHER" id="PTHR30250">
    <property type="entry name" value="PST FAMILY PREDICTED COLANIC ACID TRANSPORTER"/>
    <property type="match status" value="1"/>
</dbReference>
<sequence length="437" mass="46465">MSLISSTWSRLVRRGNMRHLIMTLGGQIGLTALNLATGIVTARMLGPDGRGVYAAVTLWPMLIATFGVAGTGNALIYASSQESNSRRAVAIQTALIVLAQTAIVSLIASALIPLTMQHYERSALLLSFLMIPLAFSNAAHMLFKNLFVARGDFSSFNFATILPQILFLPALCLFLYVAPTARNAILSLFSASLLGTILILPLVRKTWPPKDSKLGPKIGKLFSFSLRAAPADLSAGLAGFADKLVLVPLVSAEALGIYTVTFSFSRLIMIPSALLSTLMYSRMLGGDHQHAKAIHDLVFRAGVVLMAVTLLFLLLVDRLALTIVYGPAFGAAVIVFRILALEAAISLLSQITSQLFVAVGRPGLTSALQGLYTLGYVLGIAVFAPIYGLTGAAAVLAACSLLRCAALLMLIPRVLSMPVGRLYPTPGDIKRLLGGLR</sequence>
<dbReference type="OrthoDB" id="8482265at2"/>
<feature type="transmembrane region" description="Helical" evidence="6">
    <location>
        <begin position="297"/>
        <end position="316"/>
    </location>
</feature>
<dbReference type="InterPro" id="IPR002797">
    <property type="entry name" value="Polysacc_synth"/>
</dbReference>
<dbReference type="InterPro" id="IPR050833">
    <property type="entry name" value="Poly_Biosynth_Transport"/>
</dbReference>
<reference evidence="7 8" key="1">
    <citation type="submission" date="2016-09" db="EMBL/GenBank/DDBJ databases">
        <title>Rhizobium sp. nov., a novel species isolated from the rice rhizosphere.</title>
        <authorList>
            <person name="Zhao J."/>
            <person name="Zhang X."/>
        </authorList>
    </citation>
    <scope>NUCLEOTIDE SEQUENCE [LARGE SCALE GENOMIC DNA]</scope>
    <source>
        <strain evidence="7 8">1.7048</strain>
    </source>
</reference>
<evidence type="ECO:0000313" key="8">
    <source>
        <dbReference type="Proteomes" id="UP000186364"/>
    </source>
</evidence>
<comment type="subcellular location">
    <subcellularLocation>
        <location evidence="1">Cell membrane</location>
        <topology evidence="1">Multi-pass membrane protein</topology>
    </subcellularLocation>
</comment>
<feature type="transmembrane region" description="Helical" evidence="6">
    <location>
        <begin position="155"/>
        <end position="178"/>
    </location>
</feature>
<keyword evidence="5 6" id="KW-0472">Membrane</keyword>
<evidence type="ECO:0000256" key="4">
    <source>
        <dbReference type="ARBA" id="ARBA00022989"/>
    </source>
</evidence>
<feature type="transmembrane region" description="Helical" evidence="6">
    <location>
        <begin position="184"/>
        <end position="203"/>
    </location>
</feature>
<evidence type="ECO:0000256" key="1">
    <source>
        <dbReference type="ARBA" id="ARBA00004651"/>
    </source>
</evidence>
<dbReference type="RefSeq" id="WP_075627323.1">
    <property type="nucleotide sequence ID" value="NZ_FOAM01000001.1"/>
</dbReference>
<dbReference type="AlphaFoldDB" id="A0A1Q9AXZ2"/>
<evidence type="ECO:0008006" key="9">
    <source>
        <dbReference type="Google" id="ProtNLM"/>
    </source>
</evidence>
<feature type="transmembrane region" description="Helical" evidence="6">
    <location>
        <begin position="393"/>
        <end position="411"/>
    </location>
</feature>
<evidence type="ECO:0000256" key="3">
    <source>
        <dbReference type="ARBA" id="ARBA00022692"/>
    </source>
</evidence>
<keyword evidence="2" id="KW-1003">Cell membrane</keyword>
<dbReference type="EMBL" id="MKIP01000037">
    <property type="protein sequence ID" value="OLP60307.1"/>
    <property type="molecule type" value="Genomic_DNA"/>
</dbReference>
<evidence type="ECO:0000256" key="6">
    <source>
        <dbReference type="SAM" id="Phobius"/>
    </source>
</evidence>
<dbReference type="Proteomes" id="UP000186364">
    <property type="component" value="Unassembled WGS sequence"/>
</dbReference>
<keyword evidence="3 6" id="KW-0812">Transmembrane</keyword>